<proteinExistence type="inferred from homology"/>
<comment type="subunit">
    <text evidence="5">Complex I is composed of 45 different subunits. This a component of the hydrophobic protein fraction. Interacts with BLOC1S1. Interacts with SLC2A4. Interacts with CLOCK. Interacts with RAB5IF.</text>
</comment>
<evidence type="ECO:0000256" key="4">
    <source>
        <dbReference type="ARBA" id="ARBA00043145"/>
    </source>
</evidence>
<sequence>MALQRSGAQTAAPKRRRPNVSAQTSAPKRPAPCIFASRCFTENVPENVPEPLISSSNVAQFRKGPGGRSSFSGNVVTVFGSTGFTGLRVVNRLAKHGNQLILPYRCDAYFVKELKVMCDLGQVLFFPFQLSDDESIRKAVKHSNIVINLIGTYIDTVNYSIYDTNVEGAGKIARICREMGVERLVHVSAMNADPSYKTRFIKNGAFLKSKGMGEQAVLAEFPNATIIRPSVLYGEFDRFIYPMLTRWRKNPLDMVYAFNLGNGIYKMPLFVNDFSNGVAKAAMDPTAAGRTYEFVGPHCYEMCELLDFICMKGGLSREYSFEYRRIGIREPWFLFMSFLCYTFTKLYRRPGFINWEWFDFVEATSDVLTGGGTLTLKDLGITNLAEFEEAGGWHCMQLSFLKPYELDYDDYPHPPLPLRSPPLYKQKQTAFGARDVLTEQRAFGL</sequence>
<dbReference type="SUPFAM" id="SSF51735">
    <property type="entry name" value="NAD(P)-binding Rossmann-fold domains"/>
    <property type="match status" value="1"/>
</dbReference>
<evidence type="ECO:0000256" key="5">
    <source>
        <dbReference type="ARBA" id="ARBA00046455"/>
    </source>
</evidence>
<keyword evidence="8" id="KW-1185">Reference proteome</keyword>
<reference evidence="8" key="1">
    <citation type="submission" date="2013-12" db="EMBL/GenBank/DDBJ databases">
        <authorList>
            <person name="Aslett M."/>
        </authorList>
    </citation>
    <scope>NUCLEOTIDE SEQUENCE [LARGE SCALE GENOMIC DNA]</scope>
    <source>
        <strain evidence="8">Lindley</strain>
    </source>
</reference>
<dbReference type="InterPro" id="IPR051207">
    <property type="entry name" value="ComplexI_NDUFA9_subunit"/>
</dbReference>
<comment type="similarity">
    <text evidence="1">Belongs to the complex I NDUFA9 subunit family.</text>
</comment>
<dbReference type="PANTHER" id="PTHR12126:SF11">
    <property type="entry name" value="NADH DEHYDROGENASE [UBIQUINONE] 1 ALPHA SUBCOMPLEX SUBUNIT 9, MITOCHONDRIAL"/>
    <property type="match status" value="1"/>
</dbReference>
<reference evidence="8" key="2">
    <citation type="submission" date="2014-05" db="EMBL/GenBank/DDBJ databases">
        <title>The genome and life-stage specific transcriptomes of Globodera pallida elucidate key aspects of plant parasitism by a cyst nematode.</title>
        <authorList>
            <person name="Cotton J.A."/>
            <person name="Lilley C.J."/>
            <person name="Jones L.M."/>
            <person name="Kikuchi T."/>
            <person name="Reid A.J."/>
            <person name="Thorpe P."/>
            <person name="Tsai I.J."/>
            <person name="Beasley H."/>
            <person name="Blok V."/>
            <person name="Cock P.J.A."/>
            <person name="Van den Akker S.E."/>
            <person name="Holroyd N."/>
            <person name="Hunt M."/>
            <person name="Mantelin S."/>
            <person name="Naghra H."/>
            <person name="Pain A."/>
            <person name="Palomares-Rius J.E."/>
            <person name="Zarowiecki M."/>
            <person name="Berriman M."/>
            <person name="Jones J.T."/>
            <person name="Urwin P.E."/>
        </authorList>
    </citation>
    <scope>NUCLEOTIDE SEQUENCE [LARGE SCALE GENOMIC DNA]</scope>
    <source>
        <strain evidence="8">Lindley</strain>
    </source>
</reference>
<evidence type="ECO:0000313" key="9">
    <source>
        <dbReference type="WBParaSite" id="GPLIN_001126600"/>
    </source>
</evidence>
<evidence type="ECO:0000313" key="8">
    <source>
        <dbReference type="Proteomes" id="UP000050741"/>
    </source>
</evidence>
<dbReference type="Gene3D" id="3.40.50.720">
    <property type="entry name" value="NAD(P)-binding Rossmann-like Domain"/>
    <property type="match status" value="1"/>
</dbReference>
<feature type="region of interest" description="Disordered" evidence="6">
    <location>
        <begin position="1"/>
        <end position="28"/>
    </location>
</feature>
<dbReference type="GO" id="GO:0005739">
    <property type="term" value="C:mitochondrion"/>
    <property type="evidence" value="ECO:0007669"/>
    <property type="project" value="TreeGrafter"/>
</dbReference>
<evidence type="ECO:0000256" key="2">
    <source>
        <dbReference type="ARBA" id="ARBA00040720"/>
    </source>
</evidence>
<feature type="domain" description="NAD-dependent epimerase/dehydratase" evidence="7">
    <location>
        <begin position="76"/>
        <end position="281"/>
    </location>
</feature>
<dbReference type="PANTHER" id="PTHR12126">
    <property type="entry name" value="NADH-UBIQUINONE OXIDOREDUCTASE 39 KDA SUBUNIT-RELATED"/>
    <property type="match status" value="1"/>
</dbReference>
<evidence type="ECO:0000256" key="6">
    <source>
        <dbReference type="SAM" id="MobiDB-lite"/>
    </source>
</evidence>
<reference evidence="9" key="3">
    <citation type="submission" date="2016-06" db="UniProtKB">
        <authorList>
            <consortium name="WormBaseParasite"/>
        </authorList>
    </citation>
    <scope>IDENTIFICATION</scope>
</reference>
<dbReference type="Pfam" id="PF01370">
    <property type="entry name" value="Epimerase"/>
    <property type="match status" value="1"/>
</dbReference>
<dbReference type="InterPro" id="IPR001509">
    <property type="entry name" value="Epimerase_deHydtase"/>
</dbReference>
<evidence type="ECO:0000259" key="7">
    <source>
        <dbReference type="Pfam" id="PF01370"/>
    </source>
</evidence>
<dbReference type="Proteomes" id="UP000050741">
    <property type="component" value="Unassembled WGS sequence"/>
</dbReference>
<dbReference type="GO" id="GO:0044877">
    <property type="term" value="F:protein-containing complex binding"/>
    <property type="evidence" value="ECO:0007669"/>
    <property type="project" value="TreeGrafter"/>
</dbReference>
<evidence type="ECO:0000256" key="3">
    <source>
        <dbReference type="ARBA" id="ARBA00042000"/>
    </source>
</evidence>
<dbReference type="WBParaSite" id="GPLIN_001126600">
    <property type="protein sequence ID" value="GPLIN_001126600"/>
    <property type="gene ID" value="GPLIN_001126600"/>
</dbReference>
<dbReference type="CDD" id="cd05271">
    <property type="entry name" value="NDUFA9_like_SDR_a"/>
    <property type="match status" value="1"/>
</dbReference>
<dbReference type="InterPro" id="IPR036291">
    <property type="entry name" value="NAD(P)-bd_dom_sf"/>
</dbReference>
<dbReference type="AlphaFoldDB" id="A0A183CEG2"/>
<organism evidence="8 9">
    <name type="scientific">Globodera pallida</name>
    <name type="common">Potato cyst nematode worm</name>
    <name type="synonym">Heterodera pallida</name>
    <dbReference type="NCBI Taxonomy" id="36090"/>
    <lineage>
        <taxon>Eukaryota</taxon>
        <taxon>Metazoa</taxon>
        <taxon>Ecdysozoa</taxon>
        <taxon>Nematoda</taxon>
        <taxon>Chromadorea</taxon>
        <taxon>Rhabditida</taxon>
        <taxon>Tylenchina</taxon>
        <taxon>Tylenchomorpha</taxon>
        <taxon>Tylenchoidea</taxon>
        <taxon>Heteroderidae</taxon>
        <taxon>Heteroderinae</taxon>
        <taxon>Globodera</taxon>
    </lineage>
</organism>
<name>A0A183CEG2_GLOPA</name>
<evidence type="ECO:0000256" key="1">
    <source>
        <dbReference type="ARBA" id="ARBA00038501"/>
    </source>
</evidence>
<protein>
    <recommendedName>
        <fullName evidence="2">NADH dehydrogenase [ubiquinone] 1 alpha subcomplex subunit 9, mitochondrial</fullName>
    </recommendedName>
    <alternativeName>
        <fullName evidence="4">Complex I-39kD</fullName>
    </alternativeName>
    <alternativeName>
        <fullName evidence="3">NADH-ubiquinone oxidoreductase 39 kDa subunit</fullName>
    </alternativeName>
</protein>
<accession>A0A183CEG2</accession>